<feature type="domain" description="GtrA/DPMS transmembrane" evidence="7">
    <location>
        <begin position="13"/>
        <end position="134"/>
    </location>
</feature>
<comment type="subcellular location">
    <subcellularLocation>
        <location evidence="1">Membrane</location>
        <topology evidence="1">Multi-pass membrane protein</topology>
    </subcellularLocation>
</comment>
<protein>
    <recommendedName>
        <fullName evidence="7">GtrA/DPMS transmembrane domain-containing protein</fullName>
    </recommendedName>
</protein>
<evidence type="ECO:0000256" key="5">
    <source>
        <dbReference type="ARBA" id="ARBA00023136"/>
    </source>
</evidence>
<feature type="transmembrane region" description="Helical" evidence="6">
    <location>
        <begin position="44"/>
        <end position="63"/>
    </location>
</feature>
<organism evidence="8 9">
    <name type="scientific">bacterium (Candidatus Blackallbacteria) CG17_big_fil_post_rev_8_21_14_2_50_48_46</name>
    <dbReference type="NCBI Taxonomy" id="2014261"/>
    <lineage>
        <taxon>Bacteria</taxon>
        <taxon>Candidatus Blackallbacteria</taxon>
    </lineage>
</organism>
<feature type="transmembrane region" description="Helical" evidence="6">
    <location>
        <begin position="84"/>
        <end position="103"/>
    </location>
</feature>
<keyword evidence="5 6" id="KW-0472">Membrane</keyword>
<dbReference type="GO" id="GO:0005886">
    <property type="term" value="C:plasma membrane"/>
    <property type="evidence" value="ECO:0007669"/>
    <property type="project" value="TreeGrafter"/>
</dbReference>
<accession>A0A2M7FXZ0</accession>
<feature type="transmembrane region" description="Helical" evidence="6">
    <location>
        <begin position="109"/>
        <end position="128"/>
    </location>
</feature>
<evidence type="ECO:0000256" key="2">
    <source>
        <dbReference type="ARBA" id="ARBA00009399"/>
    </source>
</evidence>
<dbReference type="GO" id="GO:0000271">
    <property type="term" value="P:polysaccharide biosynthetic process"/>
    <property type="evidence" value="ECO:0007669"/>
    <property type="project" value="InterPro"/>
</dbReference>
<feature type="transmembrane region" description="Helical" evidence="6">
    <location>
        <begin position="12"/>
        <end position="32"/>
    </location>
</feature>
<evidence type="ECO:0000256" key="4">
    <source>
        <dbReference type="ARBA" id="ARBA00022989"/>
    </source>
</evidence>
<proteinExistence type="inferred from homology"/>
<evidence type="ECO:0000256" key="6">
    <source>
        <dbReference type="SAM" id="Phobius"/>
    </source>
</evidence>
<dbReference type="PANTHER" id="PTHR38459:SF1">
    <property type="entry name" value="PROPHAGE BACTOPRENOL-LINKED GLUCOSE TRANSLOCASE HOMOLOG"/>
    <property type="match status" value="1"/>
</dbReference>
<gene>
    <name evidence="8" type="ORF">COW36_23620</name>
</gene>
<dbReference type="AlphaFoldDB" id="A0A2M7FXZ0"/>
<dbReference type="InterPro" id="IPR051401">
    <property type="entry name" value="GtrA_CellWall_Glycosyl"/>
</dbReference>
<evidence type="ECO:0000313" key="9">
    <source>
        <dbReference type="Proteomes" id="UP000231019"/>
    </source>
</evidence>
<evidence type="ECO:0000256" key="1">
    <source>
        <dbReference type="ARBA" id="ARBA00004141"/>
    </source>
</evidence>
<dbReference type="InterPro" id="IPR007267">
    <property type="entry name" value="GtrA_DPMS_TM"/>
</dbReference>
<keyword evidence="4 6" id="KW-1133">Transmembrane helix</keyword>
<comment type="caution">
    <text evidence="8">The sequence shown here is derived from an EMBL/GenBank/DDBJ whole genome shotgun (WGS) entry which is preliminary data.</text>
</comment>
<evidence type="ECO:0000313" key="8">
    <source>
        <dbReference type="EMBL" id="PIW14026.1"/>
    </source>
</evidence>
<reference evidence="8 9" key="1">
    <citation type="submission" date="2017-09" db="EMBL/GenBank/DDBJ databases">
        <title>Depth-based differentiation of microbial function through sediment-hosted aquifers and enrichment of novel symbionts in the deep terrestrial subsurface.</title>
        <authorList>
            <person name="Probst A.J."/>
            <person name="Ladd B."/>
            <person name="Jarett J.K."/>
            <person name="Geller-Mcgrath D.E."/>
            <person name="Sieber C.M."/>
            <person name="Emerson J.B."/>
            <person name="Anantharaman K."/>
            <person name="Thomas B.C."/>
            <person name="Malmstrom R."/>
            <person name="Stieglmeier M."/>
            <person name="Klingl A."/>
            <person name="Woyke T."/>
            <person name="Ryan C.M."/>
            <person name="Banfield J.F."/>
        </authorList>
    </citation>
    <scope>NUCLEOTIDE SEQUENCE [LARGE SCALE GENOMIC DNA]</scope>
    <source>
        <strain evidence="8">CG17_big_fil_post_rev_8_21_14_2_50_48_46</strain>
    </source>
</reference>
<sequence length="156" mass="17814">MLQFLKRQTTFFRYVAVGILGTAVDLGTLYLLTHLSGIDPRKSWLFPFFVTLAFLFAVVNNYILNRLWTFESRGNQVSSEFFRFFLVSLGGLALTQALMWVFVSLLGVWYMLAKALTSMLVLVWNFGLNKFWTFRKPSAPSVQNQETMTSTIATVG</sequence>
<evidence type="ECO:0000256" key="3">
    <source>
        <dbReference type="ARBA" id="ARBA00022692"/>
    </source>
</evidence>
<name>A0A2M7FXZ0_9BACT</name>
<dbReference type="Pfam" id="PF04138">
    <property type="entry name" value="GtrA_DPMS_TM"/>
    <property type="match status" value="1"/>
</dbReference>
<comment type="similarity">
    <text evidence="2">Belongs to the GtrA family.</text>
</comment>
<dbReference type="PANTHER" id="PTHR38459">
    <property type="entry name" value="PROPHAGE BACTOPRENOL-LINKED GLUCOSE TRANSLOCASE HOMOLOG"/>
    <property type="match status" value="1"/>
</dbReference>
<keyword evidence="3 6" id="KW-0812">Transmembrane</keyword>
<dbReference type="Proteomes" id="UP000231019">
    <property type="component" value="Unassembled WGS sequence"/>
</dbReference>
<dbReference type="EMBL" id="PFFQ01000065">
    <property type="protein sequence ID" value="PIW14026.1"/>
    <property type="molecule type" value="Genomic_DNA"/>
</dbReference>
<evidence type="ECO:0000259" key="7">
    <source>
        <dbReference type="Pfam" id="PF04138"/>
    </source>
</evidence>